<dbReference type="AlphaFoldDB" id="A0A9Q1BQT7"/>
<gene>
    <name evidence="1" type="ORF">HOLleu_27817</name>
</gene>
<evidence type="ECO:0000313" key="2">
    <source>
        <dbReference type="Proteomes" id="UP001152320"/>
    </source>
</evidence>
<sequence length="80" mass="9161">MKDTRAVVPLGEFSNFFAFFASHLQDSGYKFKCLIPNSNQLPHVYLLFFSRNANFSSILSRAVHFISCIFVYDLLSCSKL</sequence>
<dbReference type="EMBL" id="JAIZAY010000013">
    <property type="protein sequence ID" value="KAJ8031172.1"/>
    <property type="molecule type" value="Genomic_DNA"/>
</dbReference>
<organism evidence="1 2">
    <name type="scientific">Holothuria leucospilota</name>
    <name type="common">Black long sea cucumber</name>
    <name type="synonym">Mertensiothuria leucospilota</name>
    <dbReference type="NCBI Taxonomy" id="206669"/>
    <lineage>
        <taxon>Eukaryota</taxon>
        <taxon>Metazoa</taxon>
        <taxon>Echinodermata</taxon>
        <taxon>Eleutherozoa</taxon>
        <taxon>Echinozoa</taxon>
        <taxon>Holothuroidea</taxon>
        <taxon>Aspidochirotacea</taxon>
        <taxon>Aspidochirotida</taxon>
        <taxon>Holothuriidae</taxon>
        <taxon>Holothuria</taxon>
    </lineage>
</organism>
<accession>A0A9Q1BQT7</accession>
<name>A0A9Q1BQT7_HOLLE</name>
<protein>
    <submittedName>
        <fullName evidence="1">Uncharacterized protein</fullName>
    </submittedName>
</protein>
<comment type="caution">
    <text evidence="1">The sequence shown here is derived from an EMBL/GenBank/DDBJ whole genome shotgun (WGS) entry which is preliminary data.</text>
</comment>
<dbReference type="Proteomes" id="UP001152320">
    <property type="component" value="Chromosome 13"/>
</dbReference>
<proteinExistence type="predicted"/>
<evidence type="ECO:0000313" key="1">
    <source>
        <dbReference type="EMBL" id="KAJ8031172.1"/>
    </source>
</evidence>
<reference evidence="1" key="1">
    <citation type="submission" date="2021-10" db="EMBL/GenBank/DDBJ databases">
        <title>Tropical sea cucumber genome reveals ecological adaptation and Cuvierian tubules defense mechanism.</title>
        <authorList>
            <person name="Chen T."/>
        </authorList>
    </citation>
    <scope>NUCLEOTIDE SEQUENCE</scope>
    <source>
        <strain evidence="1">Nanhai2018</strain>
        <tissue evidence="1">Muscle</tissue>
    </source>
</reference>
<keyword evidence="2" id="KW-1185">Reference proteome</keyword>